<dbReference type="AlphaFoldDB" id="A0AAD9N0U0"/>
<dbReference type="Proteomes" id="UP001208570">
    <property type="component" value="Unassembled WGS sequence"/>
</dbReference>
<evidence type="ECO:0000256" key="1">
    <source>
        <dbReference type="SAM" id="SignalP"/>
    </source>
</evidence>
<name>A0AAD9N0U0_9ANNE</name>
<keyword evidence="1" id="KW-0732">Signal</keyword>
<sequence length="152" mass="17138">MFIKEGLIWMLIVVLTSDPVYGEFSMVQMLKCIKSRLDLNNEEEKCPFLKIKMIHSNWKQINCENCQYYFQCISNYEAVYGCQNSETNKIATTIISDCSVWAGSSPITDQGRAAESLGRNGGNCAAKYLCDSNCNYNPQDNTCTSSNCYVDV</sequence>
<keyword evidence="3" id="KW-1185">Reference proteome</keyword>
<accession>A0AAD9N0U0</accession>
<organism evidence="2 3">
    <name type="scientific">Paralvinella palmiformis</name>
    <dbReference type="NCBI Taxonomy" id="53620"/>
    <lineage>
        <taxon>Eukaryota</taxon>
        <taxon>Metazoa</taxon>
        <taxon>Spiralia</taxon>
        <taxon>Lophotrochozoa</taxon>
        <taxon>Annelida</taxon>
        <taxon>Polychaeta</taxon>
        <taxon>Sedentaria</taxon>
        <taxon>Canalipalpata</taxon>
        <taxon>Terebellida</taxon>
        <taxon>Terebelliformia</taxon>
        <taxon>Alvinellidae</taxon>
        <taxon>Paralvinella</taxon>
    </lineage>
</organism>
<reference evidence="2" key="1">
    <citation type="journal article" date="2023" name="Mol. Biol. Evol.">
        <title>Third-Generation Sequencing Reveals the Adaptive Role of the Epigenome in Three Deep-Sea Polychaetes.</title>
        <authorList>
            <person name="Perez M."/>
            <person name="Aroh O."/>
            <person name="Sun Y."/>
            <person name="Lan Y."/>
            <person name="Juniper S.K."/>
            <person name="Young C.R."/>
            <person name="Angers B."/>
            <person name="Qian P.Y."/>
        </authorList>
    </citation>
    <scope>NUCLEOTIDE SEQUENCE</scope>
    <source>
        <strain evidence="2">P08H-3</strain>
    </source>
</reference>
<dbReference type="EMBL" id="JAODUP010000385">
    <property type="protein sequence ID" value="KAK2150866.1"/>
    <property type="molecule type" value="Genomic_DNA"/>
</dbReference>
<comment type="caution">
    <text evidence="2">The sequence shown here is derived from an EMBL/GenBank/DDBJ whole genome shotgun (WGS) entry which is preliminary data.</text>
</comment>
<evidence type="ECO:0000313" key="3">
    <source>
        <dbReference type="Proteomes" id="UP001208570"/>
    </source>
</evidence>
<evidence type="ECO:0000313" key="2">
    <source>
        <dbReference type="EMBL" id="KAK2150866.1"/>
    </source>
</evidence>
<feature type="chain" id="PRO_5042115740" evidence="1">
    <location>
        <begin position="23"/>
        <end position="152"/>
    </location>
</feature>
<dbReference type="Gene3D" id="1.10.132.110">
    <property type="entry name" value="Serum amyloid A protein"/>
    <property type="match status" value="1"/>
</dbReference>
<gene>
    <name evidence="2" type="ORF">LSH36_385g02069</name>
</gene>
<proteinExistence type="predicted"/>
<feature type="signal peptide" evidence="1">
    <location>
        <begin position="1"/>
        <end position="22"/>
    </location>
</feature>
<protein>
    <submittedName>
        <fullName evidence="2">Uncharacterized protein</fullName>
    </submittedName>
</protein>